<sequence>MGIKQDELFWKLIHDVVTKHDYQMIRLSDDEQEVLLGPYNNKEFQIVRFIRKDLDWGSQLQQDIERIAMHIDRIRKQSWKHPIQLLNVYISAYPPVDHWEFRIEKPYHEGQTTLKSVVVHKDNEEEILFYLEKLLGVSLSVKTSDTIHTAILKSEAISHSNRRIKEEKQIFNFGKPIFTYTFTAVQIFMFMLLEAAGGSQNTQTLIQFGAKYNPSIISGEWWRFFTPIILHIGMLHLLMNTLALIYIGSAVEKMYGSVKFLVIYLFAGAAGTLASFALSPSISAGASGAIFGCFGALLYLGISNPKLFFRTIGSNLIFIIVLNLLFGFAVPNIDNAGHLGGLFGGFLAALIVQLPKQHKWGLRLIGALLSILFVVFAYFYGFYNGQVY</sequence>
<protein>
    <submittedName>
        <fullName evidence="1">Rhomboid family intramembrane serine protease</fullName>
        <ecNumber evidence="1">3.4.21.-</ecNumber>
    </submittedName>
</protein>
<keyword evidence="1" id="KW-0378">Hydrolase</keyword>
<keyword evidence="2" id="KW-1185">Reference proteome</keyword>
<name>A0ACD4R7S2_9BACI</name>
<keyword evidence="1" id="KW-0645">Protease</keyword>
<evidence type="ECO:0000313" key="1">
    <source>
        <dbReference type="EMBL" id="WHZ56535.1"/>
    </source>
</evidence>
<evidence type="ECO:0000313" key="2">
    <source>
        <dbReference type="Proteomes" id="UP001226091"/>
    </source>
</evidence>
<dbReference type="EMBL" id="CP126116">
    <property type="protein sequence ID" value="WHZ56535.1"/>
    <property type="molecule type" value="Genomic_DNA"/>
</dbReference>
<dbReference type="Proteomes" id="UP001226091">
    <property type="component" value="Chromosome"/>
</dbReference>
<organism evidence="1 2">
    <name type="scientific">Metabacillus hrfriensis</name>
    <dbReference type="NCBI Taxonomy" id="3048891"/>
    <lineage>
        <taxon>Bacteria</taxon>
        <taxon>Bacillati</taxon>
        <taxon>Bacillota</taxon>
        <taxon>Bacilli</taxon>
        <taxon>Bacillales</taxon>
        <taxon>Bacillaceae</taxon>
        <taxon>Metabacillus</taxon>
    </lineage>
</organism>
<dbReference type="EC" id="3.4.21.-" evidence="1"/>
<reference evidence="2" key="1">
    <citation type="journal article" date="2025" name="Aquaculture">
        <title>Assessment of the bioflocculant production and safety properties of Metabacillus hrfriensis sp. nov. based on phenotypic and whole-genome sequencing analysis.</title>
        <authorList>
            <person name="Zhang R."/>
            <person name="Zhao Z."/>
            <person name="Luo L."/>
            <person name="Wang S."/>
            <person name="Guo K."/>
            <person name="Xu W."/>
        </authorList>
    </citation>
    <scope>NUCLEOTIDE SEQUENCE [LARGE SCALE GENOMIC DNA]</scope>
    <source>
        <strain evidence="2">CT-WN-B3</strain>
    </source>
</reference>
<accession>A0ACD4R7S2</accession>
<proteinExistence type="predicted"/>
<gene>
    <name evidence="1" type="ORF">QLQ22_17790</name>
</gene>